<keyword evidence="3" id="KW-1185">Reference proteome</keyword>
<reference evidence="2 3" key="2">
    <citation type="journal article" date="2010" name="Stand. Genomic Sci.">
        <title>Complete genome sequence of Syntrophothermus lipocalidus type strain (TGB-C1).</title>
        <authorList>
            <person name="Djao O.D."/>
            <person name="Zhang X."/>
            <person name="Lucas S."/>
            <person name="Lapidus A."/>
            <person name="Del Rio T.G."/>
            <person name="Nolan M."/>
            <person name="Tice H."/>
            <person name="Cheng J.F."/>
            <person name="Han C."/>
            <person name="Tapia R."/>
            <person name="Goodwin L."/>
            <person name="Pitluck S."/>
            <person name="Liolios K."/>
            <person name="Ivanova N."/>
            <person name="Mavromatis K."/>
            <person name="Mikhailova N."/>
            <person name="Ovchinnikova G."/>
            <person name="Pati A."/>
            <person name="Brambilla E."/>
            <person name="Chen A."/>
            <person name="Palaniappan K."/>
            <person name="Land M."/>
            <person name="Hauser L."/>
            <person name="Chang Y.J."/>
            <person name="Jeffries C.D."/>
            <person name="Rohde M."/>
            <person name="Sikorski J."/>
            <person name="Spring S."/>
            <person name="Goker M."/>
            <person name="Detter J.C."/>
            <person name="Woyke T."/>
            <person name="Bristow J."/>
            <person name="Eisen J.A."/>
            <person name="Markowitz V."/>
            <person name="Hugenholtz P."/>
            <person name="Kyrpides N.C."/>
            <person name="Klenk H.P."/>
        </authorList>
    </citation>
    <scope>NUCLEOTIDE SEQUENCE [LARGE SCALE GENOMIC DNA]</scope>
    <source>
        <strain evidence="3">DSM 12680 / TGB-C1</strain>
    </source>
</reference>
<organism evidence="2 3">
    <name type="scientific">Syntrophothermus lipocalidus (strain DSM 12680 / TGB-C1)</name>
    <dbReference type="NCBI Taxonomy" id="643648"/>
    <lineage>
        <taxon>Bacteria</taxon>
        <taxon>Bacillati</taxon>
        <taxon>Bacillota</taxon>
        <taxon>Clostridia</taxon>
        <taxon>Eubacteriales</taxon>
        <taxon>Syntrophomonadaceae</taxon>
        <taxon>Syntrophothermus</taxon>
    </lineage>
</organism>
<sequence length="70" mass="7596">MKVEQLASGPDDTTSMVSAEQLLPGTQYAQVLTMHSVVVLDISLTPFFFLLLCAENEPQMHTDPALSSSL</sequence>
<evidence type="ECO:0000256" key="1">
    <source>
        <dbReference type="SAM" id="Phobius"/>
    </source>
</evidence>
<dbReference type="HOGENOM" id="CLU_2756430_0_0_9"/>
<dbReference type="EMBL" id="CP002048">
    <property type="protein sequence ID" value="ADI01977.1"/>
    <property type="molecule type" value="Genomic_DNA"/>
</dbReference>
<dbReference type="KEGG" id="slp:Slip_1204"/>
<gene>
    <name evidence="2" type="ordered locus">Slip_1204</name>
</gene>
<dbReference type="Proteomes" id="UP000000378">
    <property type="component" value="Chromosome"/>
</dbReference>
<evidence type="ECO:0000313" key="2">
    <source>
        <dbReference type="EMBL" id="ADI01977.1"/>
    </source>
</evidence>
<evidence type="ECO:0000313" key="3">
    <source>
        <dbReference type="Proteomes" id="UP000000378"/>
    </source>
</evidence>
<keyword evidence="1" id="KW-1133">Transmembrane helix</keyword>
<dbReference type="AlphaFoldDB" id="D7CMP2"/>
<accession>D7CMP2</accession>
<feature type="transmembrane region" description="Helical" evidence="1">
    <location>
        <begin position="32"/>
        <end position="54"/>
    </location>
</feature>
<name>D7CMP2_SYNLT</name>
<reference evidence="3" key="1">
    <citation type="journal article" date="2010" name="Stand. Genomic Sci.">
        <title>Complete genome sequence of Syntrophothermus lipocalidus type strain (TGB-C1T).</title>
        <authorList>
            <consortium name="US DOE Joint Genome Institute (JGI-PGF)"/>
            <person name="Djao O."/>
            <person name="Zhang X."/>
            <person name="Lucas S."/>
            <person name="Lapidus A."/>
            <person name="Glavina Del Rio T."/>
            <person name="Nolan M."/>
            <person name="Tice H."/>
            <person name="Cheng J."/>
            <person name="Han C."/>
            <person name="Tapia R."/>
            <person name="Goodwin L."/>
            <person name="Pitluck S."/>
            <person name="Liolios K."/>
            <person name="Ivanova N."/>
            <person name="Mavromatis K."/>
            <person name="Mikhailova N."/>
            <person name="Ovchinnikova G."/>
            <person name="Pati A."/>
            <person name="Brambilla E."/>
            <person name="Chen A."/>
            <person name="Palaniappan K."/>
            <person name="Land M."/>
            <person name="Hauser L."/>
            <person name="Chang Y."/>
            <person name="Jeffries C."/>
            <person name="Rohde M."/>
            <person name="Sikorski J."/>
            <person name="Spring S."/>
            <person name="Goker M."/>
            <person name="Detter J."/>
            <person name="Woyke T."/>
            <person name="Bristow J."/>
            <person name="Eisen J."/>
            <person name="Markowitz V."/>
            <person name="Hugenholtz P."/>
            <person name="Kyrpides N."/>
            <person name="Klenk H."/>
        </authorList>
    </citation>
    <scope>NUCLEOTIDE SEQUENCE [LARGE SCALE GENOMIC DNA]</scope>
    <source>
        <strain evidence="3">DSM 12680 / TGB-C1</strain>
    </source>
</reference>
<keyword evidence="1" id="KW-0472">Membrane</keyword>
<proteinExistence type="predicted"/>
<protein>
    <submittedName>
        <fullName evidence="2">Uncharacterized protein</fullName>
    </submittedName>
</protein>
<dbReference type="RefSeq" id="WP_013175379.1">
    <property type="nucleotide sequence ID" value="NC_014220.1"/>
</dbReference>
<keyword evidence="1" id="KW-0812">Transmembrane</keyword>